<protein>
    <submittedName>
        <fullName evidence="2">Uncharacterized protein</fullName>
    </submittedName>
</protein>
<keyword evidence="1" id="KW-0472">Membrane</keyword>
<gene>
    <name evidence="2" type="ORF">SAMN05216462_0366</name>
</gene>
<dbReference type="Proteomes" id="UP000182257">
    <property type="component" value="Unassembled WGS sequence"/>
</dbReference>
<evidence type="ECO:0000313" key="3">
    <source>
        <dbReference type="Proteomes" id="UP000182257"/>
    </source>
</evidence>
<name>A0A1H3XU06_XYLRU</name>
<dbReference type="EMBL" id="FNRF01000001">
    <property type="protein sequence ID" value="SEA02935.1"/>
    <property type="molecule type" value="Genomic_DNA"/>
</dbReference>
<feature type="transmembrane region" description="Helical" evidence="1">
    <location>
        <begin position="6"/>
        <end position="24"/>
    </location>
</feature>
<sequence>MTFGNLLTVVFFGYILYYAGMISYDQFFKKDELPLEAAVEEEEIDISSEAAEFHPKDIVKDKKKELTKEEESEQEVMSGGIEIEELIPKVDELAEKGKDCPFGKLLADWNEVPEAA</sequence>
<dbReference type="RefSeq" id="WP_074759971.1">
    <property type="nucleotide sequence ID" value="NZ_FNRF01000001.1"/>
</dbReference>
<accession>A0A1H3XU06</accession>
<organism evidence="2 3">
    <name type="scientific">Xylanibacter ruminicola</name>
    <name type="common">Prevotella ruminicola</name>
    <dbReference type="NCBI Taxonomy" id="839"/>
    <lineage>
        <taxon>Bacteria</taxon>
        <taxon>Pseudomonadati</taxon>
        <taxon>Bacteroidota</taxon>
        <taxon>Bacteroidia</taxon>
        <taxon>Bacteroidales</taxon>
        <taxon>Prevotellaceae</taxon>
        <taxon>Xylanibacter</taxon>
    </lineage>
</organism>
<evidence type="ECO:0000313" key="2">
    <source>
        <dbReference type="EMBL" id="SEA02935.1"/>
    </source>
</evidence>
<proteinExistence type="predicted"/>
<reference evidence="2 3" key="1">
    <citation type="submission" date="2016-10" db="EMBL/GenBank/DDBJ databases">
        <authorList>
            <person name="de Groot N.N."/>
        </authorList>
    </citation>
    <scope>NUCLEOTIDE SEQUENCE [LARGE SCALE GENOMIC DNA]</scope>
    <source>
        <strain evidence="2 3">D31d</strain>
    </source>
</reference>
<keyword evidence="1" id="KW-0812">Transmembrane</keyword>
<keyword evidence="1" id="KW-1133">Transmembrane helix</keyword>
<dbReference type="OrthoDB" id="9857955at2"/>
<evidence type="ECO:0000256" key="1">
    <source>
        <dbReference type="SAM" id="Phobius"/>
    </source>
</evidence>
<dbReference type="AlphaFoldDB" id="A0A1H3XU06"/>